<reference evidence="3" key="1">
    <citation type="journal article" date="2019" name="Int. J. Syst. Evol. Microbiol.">
        <title>The Global Catalogue of Microorganisms (GCM) 10K type strain sequencing project: providing services to taxonomists for standard genome sequencing and annotation.</title>
        <authorList>
            <consortium name="The Broad Institute Genomics Platform"/>
            <consortium name="The Broad Institute Genome Sequencing Center for Infectious Disease"/>
            <person name="Wu L."/>
            <person name="Ma J."/>
        </authorList>
    </citation>
    <scope>NUCLEOTIDE SEQUENCE [LARGE SCALE GENOMIC DNA]</scope>
    <source>
        <strain evidence="3">CECT 8979</strain>
    </source>
</reference>
<accession>A0ABV8ACS1</accession>
<proteinExistence type="predicted"/>
<keyword evidence="3" id="KW-1185">Reference proteome</keyword>
<dbReference type="Proteomes" id="UP001595812">
    <property type="component" value="Unassembled WGS sequence"/>
</dbReference>
<dbReference type="Gene3D" id="2.120.10.30">
    <property type="entry name" value="TolB, C-terminal domain"/>
    <property type="match status" value="1"/>
</dbReference>
<evidence type="ECO:0000313" key="2">
    <source>
        <dbReference type="EMBL" id="MFC3875628.1"/>
    </source>
</evidence>
<comment type="caution">
    <text evidence="2">The sequence shown here is derived from an EMBL/GenBank/DDBJ whole genome shotgun (WGS) entry which is preliminary data.</text>
</comment>
<name>A0ABV8ACS1_9FLAO</name>
<dbReference type="PROSITE" id="PS51257">
    <property type="entry name" value="PROKAR_LIPOPROTEIN"/>
    <property type="match status" value="1"/>
</dbReference>
<gene>
    <name evidence="2" type="ORF">ACFOSX_00145</name>
</gene>
<keyword evidence="1" id="KW-0732">Signal</keyword>
<feature type="signal peptide" evidence="1">
    <location>
        <begin position="1"/>
        <end position="18"/>
    </location>
</feature>
<dbReference type="EMBL" id="JBHSAT010000001">
    <property type="protein sequence ID" value="MFC3875628.1"/>
    <property type="molecule type" value="Genomic_DNA"/>
</dbReference>
<organism evidence="2 3">
    <name type="scientific">Winogradskyella maritima</name>
    <dbReference type="NCBI Taxonomy" id="1517766"/>
    <lineage>
        <taxon>Bacteria</taxon>
        <taxon>Pseudomonadati</taxon>
        <taxon>Bacteroidota</taxon>
        <taxon>Flavobacteriia</taxon>
        <taxon>Flavobacteriales</taxon>
        <taxon>Flavobacteriaceae</taxon>
        <taxon>Winogradskyella</taxon>
    </lineage>
</organism>
<evidence type="ECO:0000313" key="3">
    <source>
        <dbReference type="Proteomes" id="UP001595812"/>
    </source>
</evidence>
<evidence type="ECO:0000256" key="1">
    <source>
        <dbReference type="SAM" id="SignalP"/>
    </source>
</evidence>
<dbReference type="SUPFAM" id="SSF101898">
    <property type="entry name" value="NHL repeat"/>
    <property type="match status" value="1"/>
</dbReference>
<protein>
    <submittedName>
        <fullName evidence="2">SMP-30/gluconolactonase/LRE family protein</fullName>
    </submittedName>
</protein>
<sequence length="295" mass="32360">MKSTLLALLAFVVLSSCKNDTKTEESTTSDSQTEISALPTATFTSETLGLKSCESAVYDATTNHIYASLIGGREEGDGSIAKLKLDGTLVDSMFIINLNDPKGIVVTGDKLFVSDVKHLVEADVNTGVILNTYTQDSVNFLNDVEIDSEGNIYVSDTSNSEIYKLDTKGNFELWLADEALDRPNGLLYEDGTMYVASWGASEEGGRVSKIDMQTKQIDYITRKIGNLDGIRPYGDGRLLISDWRSGNIHLISMNGEIDSLTTVGMSVGDIAYIKDKSLLFLPMNRQSRLLFYNLK</sequence>
<dbReference type="RefSeq" id="WP_386095789.1">
    <property type="nucleotide sequence ID" value="NZ_JBHSAT010000001.1"/>
</dbReference>
<dbReference type="InterPro" id="IPR011042">
    <property type="entry name" value="6-blade_b-propeller_TolB-like"/>
</dbReference>
<feature type="chain" id="PRO_5047185006" evidence="1">
    <location>
        <begin position="19"/>
        <end position="295"/>
    </location>
</feature>